<dbReference type="Proteomes" id="UP000239480">
    <property type="component" value="Unassembled WGS sequence"/>
</dbReference>
<evidence type="ECO:0000313" key="2">
    <source>
        <dbReference type="EMBL" id="PRY22618.1"/>
    </source>
</evidence>
<keyword evidence="3" id="KW-1185">Reference proteome</keyword>
<dbReference type="Pfam" id="PF06983">
    <property type="entry name" value="3-dmu-9_3-mt"/>
    <property type="match status" value="1"/>
</dbReference>
<dbReference type="RefSeq" id="WP_106205689.1">
    <property type="nucleotide sequence ID" value="NZ_PVTD01000006.1"/>
</dbReference>
<accession>A0A2T0RN86</accession>
<reference evidence="2 3" key="1">
    <citation type="submission" date="2018-03" db="EMBL/GenBank/DDBJ databases">
        <title>Genomic Encyclopedia of Archaeal and Bacterial Type Strains, Phase II (KMG-II): from individual species to whole genera.</title>
        <authorList>
            <person name="Goeker M."/>
        </authorList>
    </citation>
    <scope>NUCLEOTIDE SEQUENCE [LARGE SCALE GENOMIC DNA]</scope>
    <source>
        <strain evidence="2 3">DSM 29328</strain>
    </source>
</reference>
<dbReference type="AlphaFoldDB" id="A0A2T0RN86"/>
<dbReference type="EMBL" id="PVTD01000006">
    <property type="protein sequence ID" value="PRY22618.1"/>
    <property type="molecule type" value="Genomic_DNA"/>
</dbReference>
<name>A0A2T0RN86_9RHOB</name>
<protein>
    <submittedName>
        <fullName evidence="2">PhnB protein</fullName>
    </submittedName>
</protein>
<evidence type="ECO:0000259" key="1">
    <source>
        <dbReference type="Pfam" id="PF06983"/>
    </source>
</evidence>
<dbReference type="InterPro" id="IPR029068">
    <property type="entry name" value="Glyas_Bleomycin-R_OHBP_Dase"/>
</dbReference>
<comment type="caution">
    <text evidence="2">The sequence shown here is derived from an EMBL/GenBank/DDBJ whole genome shotgun (WGS) entry which is preliminary data.</text>
</comment>
<dbReference type="Gene3D" id="3.10.180.10">
    <property type="entry name" value="2,3-Dihydroxybiphenyl 1,2-Dioxygenase, domain 1"/>
    <property type="match status" value="1"/>
</dbReference>
<gene>
    <name evidence="2" type="ORF">CLV78_106159</name>
</gene>
<dbReference type="OrthoDB" id="9795306at2"/>
<dbReference type="InterPro" id="IPR028973">
    <property type="entry name" value="PhnB-like"/>
</dbReference>
<dbReference type="PANTHER" id="PTHR33990">
    <property type="entry name" value="PROTEIN YJDN-RELATED"/>
    <property type="match status" value="1"/>
</dbReference>
<feature type="domain" description="PhnB-like" evidence="1">
    <location>
        <begin position="4"/>
        <end position="129"/>
    </location>
</feature>
<dbReference type="CDD" id="cd06588">
    <property type="entry name" value="PhnB_like"/>
    <property type="match status" value="1"/>
</dbReference>
<sequence>MNPTPYVMFENGQCREAMGFYADVFGGEIEAMIPASEGPMELPPEKDGWLMHAAVEFDQGLLMGCDDVMGGFDPMTGSSIMMAVETVARGREIFEALAEGGAISTPFQETFFSPGFGTVRDRFGINWMISCTAPVEAS</sequence>
<evidence type="ECO:0000313" key="3">
    <source>
        <dbReference type="Proteomes" id="UP000239480"/>
    </source>
</evidence>
<dbReference type="SUPFAM" id="SSF54593">
    <property type="entry name" value="Glyoxalase/Bleomycin resistance protein/Dihydroxybiphenyl dioxygenase"/>
    <property type="match status" value="1"/>
</dbReference>
<organism evidence="2 3">
    <name type="scientific">Aliiruegeria haliotis</name>
    <dbReference type="NCBI Taxonomy" id="1280846"/>
    <lineage>
        <taxon>Bacteria</taxon>
        <taxon>Pseudomonadati</taxon>
        <taxon>Pseudomonadota</taxon>
        <taxon>Alphaproteobacteria</taxon>
        <taxon>Rhodobacterales</taxon>
        <taxon>Roseobacteraceae</taxon>
        <taxon>Aliiruegeria</taxon>
    </lineage>
</organism>
<dbReference type="PANTHER" id="PTHR33990:SF1">
    <property type="entry name" value="PROTEIN YJDN"/>
    <property type="match status" value="1"/>
</dbReference>
<proteinExistence type="predicted"/>